<dbReference type="SUPFAM" id="SSF53335">
    <property type="entry name" value="S-adenosyl-L-methionine-dependent methyltransferases"/>
    <property type="match status" value="1"/>
</dbReference>
<dbReference type="GO" id="GO:0006596">
    <property type="term" value="P:polyamine biosynthetic process"/>
    <property type="evidence" value="ECO:0007669"/>
    <property type="project" value="UniProtKB-KW"/>
</dbReference>
<dbReference type="RefSeq" id="WP_283173506.1">
    <property type="nucleotide sequence ID" value="NZ_JAPNOA010000025.1"/>
</dbReference>
<organism evidence="2 3">
    <name type="scientific">Parathalassolituus penaei</name>
    <dbReference type="NCBI Taxonomy" id="2997323"/>
    <lineage>
        <taxon>Bacteria</taxon>
        <taxon>Pseudomonadati</taxon>
        <taxon>Pseudomonadota</taxon>
        <taxon>Gammaproteobacteria</taxon>
        <taxon>Oceanospirillales</taxon>
        <taxon>Oceanospirillaceae</taxon>
        <taxon>Parathalassolituus</taxon>
    </lineage>
</organism>
<evidence type="ECO:0000313" key="3">
    <source>
        <dbReference type="Proteomes" id="UP001150830"/>
    </source>
</evidence>
<dbReference type="PANTHER" id="PTHR43317:SF1">
    <property type="entry name" value="THERMOSPERMINE SYNTHASE ACAULIS5"/>
    <property type="match status" value="1"/>
</dbReference>
<dbReference type="CDD" id="cd02440">
    <property type="entry name" value="AdoMet_MTases"/>
    <property type="match status" value="1"/>
</dbReference>
<dbReference type="EMBL" id="JAPNOA010000025">
    <property type="protein sequence ID" value="MCY0965294.1"/>
    <property type="molecule type" value="Genomic_DNA"/>
</dbReference>
<gene>
    <name evidence="2" type="ORF">OUO13_08860</name>
</gene>
<dbReference type="AlphaFoldDB" id="A0A9X3ECY8"/>
<accession>A0A9X3ECY8</accession>
<name>A0A9X3ECY8_9GAMM</name>
<reference evidence="2" key="1">
    <citation type="submission" date="2022-11" db="EMBL/GenBank/DDBJ databases">
        <title>Parathalassolutuus dongxingensis gen. nov., sp. nov., a novel member of family Oceanospirillaceae isolated from a coastal shrimp pond in Guangxi, China.</title>
        <authorList>
            <person name="Chen H."/>
        </authorList>
    </citation>
    <scope>NUCLEOTIDE SEQUENCE</scope>
    <source>
        <strain evidence="2">G-43</strain>
    </source>
</reference>
<protein>
    <submittedName>
        <fullName evidence="2">Spermidine synthase</fullName>
    </submittedName>
</protein>
<evidence type="ECO:0000256" key="1">
    <source>
        <dbReference type="ARBA" id="ARBA00023115"/>
    </source>
</evidence>
<dbReference type="InterPro" id="IPR029063">
    <property type="entry name" value="SAM-dependent_MTases_sf"/>
</dbReference>
<evidence type="ECO:0000313" key="2">
    <source>
        <dbReference type="EMBL" id="MCY0965294.1"/>
    </source>
</evidence>
<proteinExistence type="predicted"/>
<dbReference type="PANTHER" id="PTHR43317">
    <property type="entry name" value="THERMOSPERMINE SYNTHASE ACAULIS5"/>
    <property type="match status" value="1"/>
</dbReference>
<keyword evidence="3" id="KW-1185">Reference proteome</keyword>
<comment type="caution">
    <text evidence="2">The sequence shown here is derived from an EMBL/GenBank/DDBJ whole genome shotgun (WGS) entry which is preliminary data.</text>
</comment>
<keyword evidence="1" id="KW-0620">Polyamine biosynthesis</keyword>
<sequence>MAADWFVPANEIHRCYDSWGLIQVFDDGNKRYLSFGTTDEQSCLLKSKPAQLQHDYSRAMAALLTLFHVEQAPQQITLLGLGGGSMARSLLDWLPQAQINAVDLREAVGRVARQYFGLPRDPRLQLTFMDAGLYLETHADRQCQWLISDLYLSTGLDQQQLHEQFLDRCHRHLAPGGWLVLNLWREHREHGDWLNQLKVRFPTLLHNTTKDGNWIIWARKPAPGERPLADSRTIREQAQLWSERAGFNLWQVARPFLKHYGG</sequence>
<dbReference type="Gene3D" id="3.40.50.150">
    <property type="entry name" value="Vaccinia Virus protein VP39"/>
    <property type="match status" value="1"/>
</dbReference>
<dbReference type="Proteomes" id="UP001150830">
    <property type="component" value="Unassembled WGS sequence"/>
</dbReference>